<keyword evidence="18" id="KW-0175">Coiled coil</keyword>
<dbReference type="Proteomes" id="UP000886611">
    <property type="component" value="Unassembled WGS sequence"/>
</dbReference>
<dbReference type="AlphaFoldDB" id="A0A8X8BSC6"/>
<evidence type="ECO:0000256" key="14">
    <source>
        <dbReference type="ARBA" id="ARBA00023288"/>
    </source>
</evidence>
<gene>
    <name evidence="23" type="primary">Rab5b</name>
    <name evidence="23" type="ORF">GTO96_0014631</name>
</gene>
<evidence type="ECO:0000256" key="11">
    <source>
        <dbReference type="ARBA" id="ARBA00022989"/>
    </source>
</evidence>
<evidence type="ECO:0000256" key="16">
    <source>
        <dbReference type="ARBA" id="ARBA00043949"/>
    </source>
</evidence>
<sequence>MAGRAASRPNGQSQASKICQFKLVLLGESAVGKSSLVLRFVKGQFHEYQESTIGAAFLTQSVCLDDTTVKFEIWDTAGQERYHSLAPMYYRGAQAAIVVFDITNQETFARAKTWVKELQRQASPNIVIALAGNKADLSSKRAVEYEEAQAYADDNSLLFMETSAKTAMNVNDLFLAIAKKLPKSEPQSGPGGTAGRVRGGVDLSEPSQPAKTQRTHSCEVTSYCSDIEAVLQYRASRHWSNVMLNQVKQHVSNRLLPYFLTRFLFSKNDEFKYSKFMMGLGFGTLFGTAVSGLGFGMSPRFRCSLLMIVPNTISGHGRAYIMFFVVTGLYKGPLANINHNIRDVAFSMGCTAELAVNHTKMMFKMVQAPVLQIVNEMVKGNKEFEEEVKDIRKEFKGVNQQVLGNYGMNAQSTTPLTQKVVTTISTTRQVFGNYGLTAGTTPPVTLKNTQEKFSYKTKMRLATGWCKDKIPIDPNFGETFDRFSSSVDNMDKGFSSSMMVQSSIVGNKFSKATIVENLRERLSSKKSAVSRVMGVIRVLLSVTFVFIFLSAFSYTNSYLEDLRFDNNYVSTYFREIDARRKKQMVSMLQIISLASVISVFLVVDWMLYRIFYIIRKHSFVQYSFKSGHHVEIKVGGTSMLASFLRKTIGAFKTKSNFTMTSNNLHCLPDPRRMTLIQYLWTILPVVALFITCCFEVYCRRVRRVIAAFFFPKVRTWLGRLYMRSPILRRLISRRCLVCSEPETEESFVCPSKECFTVYCPMCWQDMDCFCYACTPFSEYVSGESESESESESEES</sequence>
<evidence type="ECO:0000256" key="15">
    <source>
        <dbReference type="ARBA" id="ARBA00023289"/>
    </source>
</evidence>
<dbReference type="SMART" id="SM00176">
    <property type="entry name" value="RAN"/>
    <property type="match status" value="1"/>
</dbReference>
<dbReference type="PANTHER" id="PTHR21041">
    <property type="entry name" value="DENDRITIC CELL-SPECIFIC TRANSMEMBRANE PROTEIN"/>
    <property type="match status" value="1"/>
</dbReference>
<dbReference type="InterPro" id="IPR001806">
    <property type="entry name" value="Small_GTPase"/>
</dbReference>
<evidence type="ECO:0000256" key="18">
    <source>
        <dbReference type="SAM" id="Coils"/>
    </source>
</evidence>
<keyword evidence="8" id="KW-0967">Endosome</keyword>
<dbReference type="CDD" id="cd01860">
    <property type="entry name" value="Rab5_related"/>
    <property type="match status" value="1"/>
</dbReference>
<dbReference type="SMART" id="SM00173">
    <property type="entry name" value="RAS"/>
    <property type="match status" value="1"/>
</dbReference>
<accession>A0A8X8BSC6</accession>
<evidence type="ECO:0000256" key="19">
    <source>
        <dbReference type="SAM" id="MobiDB-lite"/>
    </source>
</evidence>
<dbReference type="GO" id="GO:0005525">
    <property type="term" value="F:GTP binding"/>
    <property type="evidence" value="ECO:0007669"/>
    <property type="project" value="UniProtKB-KW"/>
</dbReference>
<reference evidence="23 24" key="1">
    <citation type="journal article" date="2021" name="Cell">
        <title>Tracing the genetic footprints of vertebrate landing in non-teleost ray-finned fishes.</title>
        <authorList>
            <person name="Bi X."/>
            <person name="Wang K."/>
            <person name="Yang L."/>
            <person name="Pan H."/>
            <person name="Jiang H."/>
            <person name="Wei Q."/>
            <person name="Fang M."/>
            <person name="Yu H."/>
            <person name="Zhu C."/>
            <person name="Cai Y."/>
            <person name="He Y."/>
            <person name="Gan X."/>
            <person name="Zeng H."/>
            <person name="Yu D."/>
            <person name="Zhu Y."/>
            <person name="Jiang H."/>
            <person name="Qiu Q."/>
            <person name="Yang H."/>
            <person name="Zhang Y.E."/>
            <person name="Wang W."/>
            <person name="Zhu M."/>
            <person name="He S."/>
            <person name="Zhang G."/>
        </authorList>
    </citation>
    <scope>NUCLEOTIDE SEQUENCE [LARGE SCALE GENOMIC DNA]</scope>
    <source>
        <strain evidence="23">Bchr_013</strain>
    </source>
</reference>
<keyword evidence="9" id="KW-0378">Hydrolase</keyword>
<evidence type="ECO:0000259" key="21">
    <source>
        <dbReference type="Pfam" id="PF07782"/>
    </source>
</evidence>
<keyword evidence="10" id="KW-0653">Protein transport</keyword>
<keyword evidence="15" id="KW-0636">Prenylation</keyword>
<evidence type="ECO:0000256" key="17">
    <source>
        <dbReference type="ARBA" id="ARBA00047660"/>
    </source>
</evidence>
<dbReference type="InterPro" id="IPR012858">
    <property type="entry name" value="DC_STAMP-like"/>
</dbReference>
<dbReference type="GO" id="GO:0003925">
    <property type="term" value="F:G protein activity"/>
    <property type="evidence" value="ECO:0007669"/>
    <property type="project" value="UniProtKB-EC"/>
</dbReference>
<feature type="non-terminal residue" evidence="23">
    <location>
        <position position="795"/>
    </location>
</feature>
<comment type="subcellular location">
    <subcellularLocation>
        <location evidence="2">Cell membrane</location>
        <topology evidence="2">Lipid-anchor</topology>
        <orientation evidence="2">Cytoplasmic side</orientation>
    </subcellularLocation>
    <subcellularLocation>
        <location evidence="16">Early endosome membrane</location>
        <topology evidence="16">Lipid-anchor</topology>
    </subcellularLocation>
    <subcellularLocation>
        <location evidence="1">Membrane</location>
        <topology evidence="1">Multi-pass membrane protein</topology>
    </subcellularLocation>
</comment>
<feature type="transmembrane region" description="Helical" evidence="20">
    <location>
        <begin position="587"/>
        <end position="608"/>
    </location>
</feature>
<keyword evidence="5" id="KW-0813">Transport</keyword>
<dbReference type="SMART" id="SM00174">
    <property type="entry name" value="RHO"/>
    <property type="match status" value="1"/>
</dbReference>
<evidence type="ECO:0000256" key="9">
    <source>
        <dbReference type="ARBA" id="ARBA00022801"/>
    </source>
</evidence>
<dbReference type="InterPro" id="IPR058842">
    <property type="entry name" value="DCST1_C"/>
</dbReference>
<dbReference type="PANTHER" id="PTHR21041:SF17">
    <property type="entry name" value="E3 UBIQUITIN-PROTEIN LIGASE DCST1"/>
    <property type="match status" value="1"/>
</dbReference>
<dbReference type="GO" id="GO:0005886">
    <property type="term" value="C:plasma membrane"/>
    <property type="evidence" value="ECO:0007669"/>
    <property type="project" value="UniProtKB-SubCell"/>
</dbReference>
<organism evidence="23 24">
    <name type="scientific">Polypterus senegalus</name>
    <name type="common">Senegal bichir</name>
    <dbReference type="NCBI Taxonomy" id="55291"/>
    <lineage>
        <taxon>Eukaryota</taxon>
        <taxon>Metazoa</taxon>
        <taxon>Chordata</taxon>
        <taxon>Craniata</taxon>
        <taxon>Vertebrata</taxon>
        <taxon>Euteleostomi</taxon>
        <taxon>Actinopterygii</taxon>
        <taxon>Polypteriformes</taxon>
        <taxon>Polypteridae</taxon>
        <taxon>Polypterus</taxon>
    </lineage>
</organism>
<dbReference type="Pfam" id="PF26037">
    <property type="entry name" value="zf-RING_DCST1_C"/>
    <property type="match status" value="1"/>
</dbReference>
<feature type="non-terminal residue" evidence="23">
    <location>
        <position position="1"/>
    </location>
</feature>
<dbReference type="PRINTS" id="PR00449">
    <property type="entry name" value="RASTRNSFRMNG"/>
</dbReference>
<evidence type="ECO:0000256" key="1">
    <source>
        <dbReference type="ARBA" id="ARBA00004141"/>
    </source>
</evidence>
<keyword evidence="6 20" id="KW-0812">Transmembrane</keyword>
<dbReference type="GO" id="GO:0031901">
    <property type="term" value="C:early endosome membrane"/>
    <property type="evidence" value="ECO:0007669"/>
    <property type="project" value="UniProtKB-SubCell"/>
</dbReference>
<feature type="domain" description="E3 ubiquitin-protein ligase DCST1-like C-terminal" evidence="22">
    <location>
        <begin position="733"/>
        <end position="775"/>
    </location>
</feature>
<evidence type="ECO:0000256" key="4">
    <source>
        <dbReference type="ARBA" id="ARBA00011984"/>
    </source>
</evidence>
<dbReference type="PROSITE" id="PS51419">
    <property type="entry name" value="RAB"/>
    <property type="match status" value="1"/>
</dbReference>
<feature type="transmembrane region" description="Helical" evidence="20">
    <location>
        <begin position="534"/>
        <end position="554"/>
    </location>
</feature>
<evidence type="ECO:0000313" key="23">
    <source>
        <dbReference type="EMBL" id="KAG2468643.1"/>
    </source>
</evidence>
<dbReference type="SMART" id="SM00175">
    <property type="entry name" value="RAB"/>
    <property type="match status" value="1"/>
</dbReference>
<evidence type="ECO:0000256" key="5">
    <source>
        <dbReference type="ARBA" id="ARBA00022448"/>
    </source>
</evidence>
<evidence type="ECO:0000256" key="7">
    <source>
        <dbReference type="ARBA" id="ARBA00022741"/>
    </source>
</evidence>
<evidence type="ECO:0000256" key="13">
    <source>
        <dbReference type="ARBA" id="ARBA00023136"/>
    </source>
</evidence>
<dbReference type="InterPro" id="IPR051856">
    <property type="entry name" value="CSR-E3_Ligase_Protein"/>
</dbReference>
<feature type="coiled-coil region" evidence="18">
    <location>
        <begin position="374"/>
        <end position="401"/>
    </location>
</feature>
<comment type="catalytic activity">
    <reaction evidence="17">
        <text>GTP + H2O = GDP + phosphate + H(+)</text>
        <dbReference type="Rhea" id="RHEA:19669"/>
        <dbReference type="ChEBI" id="CHEBI:15377"/>
        <dbReference type="ChEBI" id="CHEBI:15378"/>
        <dbReference type="ChEBI" id="CHEBI:37565"/>
        <dbReference type="ChEBI" id="CHEBI:43474"/>
        <dbReference type="ChEBI" id="CHEBI:58189"/>
        <dbReference type="EC" id="3.6.5.2"/>
    </reaction>
    <physiologicalReaction direction="left-to-right" evidence="17">
        <dbReference type="Rhea" id="RHEA:19670"/>
    </physiologicalReaction>
</comment>
<keyword evidence="12" id="KW-0342">GTP-binding</keyword>
<dbReference type="PROSITE" id="PS51421">
    <property type="entry name" value="RAS"/>
    <property type="match status" value="1"/>
</dbReference>
<dbReference type="Gene3D" id="3.40.50.300">
    <property type="entry name" value="P-loop containing nucleotide triphosphate hydrolases"/>
    <property type="match status" value="1"/>
</dbReference>
<feature type="transmembrane region" description="Helical" evidence="20">
    <location>
        <begin position="276"/>
        <end position="297"/>
    </location>
</feature>
<name>A0A8X8BSC6_POLSE</name>
<evidence type="ECO:0000313" key="24">
    <source>
        <dbReference type="Proteomes" id="UP000886611"/>
    </source>
</evidence>
<evidence type="ECO:0000259" key="22">
    <source>
        <dbReference type="Pfam" id="PF26037"/>
    </source>
</evidence>
<protein>
    <recommendedName>
        <fullName evidence="4">small monomeric GTPase</fullName>
        <ecNumber evidence="4">3.6.5.2</ecNumber>
    </recommendedName>
</protein>
<keyword evidence="13 20" id="KW-0472">Membrane</keyword>
<evidence type="ECO:0000256" key="8">
    <source>
        <dbReference type="ARBA" id="ARBA00022753"/>
    </source>
</evidence>
<feature type="region of interest" description="Disordered" evidence="19">
    <location>
        <begin position="183"/>
        <end position="214"/>
    </location>
</feature>
<dbReference type="Pfam" id="PF00071">
    <property type="entry name" value="Ras"/>
    <property type="match status" value="1"/>
</dbReference>
<keyword evidence="11 20" id="KW-1133">Transmembrane helix</keyword>
<dbReference type="GO" id="GO:0015031">
    <property type="term" value="P:protein transport"/>
    <property type="evidence" value="ECO:0007669"/>
    <property type="project" value="UniProtKB-KW"/>
</dbReference>
<feature type="transmembrane region" description="Helical" evidence="20">
    <location>
        <begin position="678"/>
        <end position="697"/>
    </location>
</feature>
<keyword evidence="14" id="KW-0449">Lipoprotein</keyword>
<dbReference type="InterPro" id="IPR027417">
    <property type="entry name" value="P-loop_NTPase"/>
</dbReference>
<feature type="compositionally biased region" description="Gly residues" evidence="19">
    <location>
        <begin position="189"/>
        <end position="198"/>
    </location>
</feature>
<dbReference type="InterPro" id="IPR005225">
    <property type="entry name" value="Small_GTP-bd"/>
</dbReference>
<dbReference type="EMBL" id="JAATIS010000485">
    <property type="protein sequence ID" value="KAG2468643.1"/>
    <property type="molecule type" value="Genomic_DNA"/>
</dbReference>
<comment type="caution">
    <text evidence="23">The sequence shown here is derived from an EMBL/GenBank/DDBJ whole genome shotgun (WGS) entry which is preliminary data.</text>
</comment>
<dbReference type="EC" id="3.6.5.2" evidence="4"/>
<evidence type="ECO:0000256" key="6">
    <source>
        <dbReference type="ARBA" id="ARBA00022692"/>
    </source>
</evidence>
<dbReference type="NCBIfam" id="TIGR00231">
    <property type="entry name" value="small_GTP"/>
    <property type="match status" value="1"/>
</dbReference>
<evidence type="ECO:0000256" key="2">
    <source>
        <dbReference type="ARBA" id="ARBA00004342"/>
    </source>
</evidence>
<dbReference type="PROSITE" id="PS51420">
    <property type="entry name" value="RHO"/>
    <property type="match status" value="1"/>
</dbReference>
<evidence type="ECO:0000256" key="20">
    <source>
        <dbReference type="SAM" id="Phobius"/>
    </source>
</evidence>
<dbReference type="FunFam" id="3.40.50.300:FF:000180">
    <property type="entry name" value="Member RAS oncogene family"/>
    <property type="match status" value="1"/>
</dbReference>
<evidence type="ECO:0000256" key="10">
    <source>
        <dbReference type="ARBA" id="ARBA00022927"/>
    </source>
</evidence>
<keyword evidence="7" id="KW-0547">Nucleotide-binding</keyword>
<evidence type="ECO:0000256" key="3">
    <source>
        <dbReference type="ARBA" id="ARBA00006270"/>
    </source>
</evidence>
<dbReference type="SUPFAM" id="SSF52540">
    <property type="entry name" value="P-loop containing nucleoside triphosphate hydrolases"/>
    <property type="match status" value="1"/>
</dbReference>
<evidence type="ECO:0000256" key="12">
    <source>
        <dbReference type="ARBA" id="ARBA00023134"/>
    </source>
</evidence>
<proteinExistence type="inferred from homology"/>
<keyword evidence="24" id="KW-1185">Reference proteome</keyword>
<feature type="domain" description="Dendritic cell-specific transmembrane protein-like" evidence="21">
    <location>
        <begin position="581"/>
        <end position="713"/>
    </location>
</feature>
<comment type="similarity">
    <text evidence="3">Belongs to the small GTPase superfamily. Rab family.</text>
</comment>
<dbReference type="Pfam" id="PF07782">
    <property type="entry name" value="DC_STAMP"/>
    <property type="match status" value="1"/>
</dbReference>